<accession>A0A9P4V2P4</accession>
<keyword evidence="2" id="KW-1133">Transmembrane helix</keyword>
<dbReference type="EMBL" id="ML996160">
    <property type="protein sequence ID" value="KAF2733530.1"/>
    <property type="molecule type" value="Genomic_DNA"/>
</dbReference>
<reference evidence="3" key="1">
    <citation type="journal article" date="2020" name="Stud. Mycol.">
        <title>101 Dothideomycetes genomes: a test case for predicting lifestyles and emergence of pathogens.</title>
        <authorList>
            <person name="Haridas S."/>
            <person name="Albert R."/>
            <person name="Binder M."/>
            <person name="Bloem J."/>
            <person name="Labutti K."/>
            <person name="Salamov A."/>
            <person name="Andreopoulos B."/>
            <person name="Baker S."/>
            <person name="Barry K."/>
            <person name="Bills G."/>
            <person name="Bluhm B."/>
            <person name="Cannon C."/>
            <person name="Castanera R."/>
            <person name="Culley D."/>
            <person name="Daum C."/>
            <person name="Ezra D."/>
            <person name="Gonzalez J."/>
            <person name="Henrissat B."/>
            <person name="Kuo A."/>
            <person name="Liang C."/>
            <person name="Lipzen A."/>
            <person name="Lutzoni F."/>
            <person name="Magnuson J."/>
            <person name="Mondo S."/>
            <person name="Nolan M."/>
            <person name="Ohm R."/>
            <person name="Pangilinan J."/>
            <person name="Park H.-J."/>
            <person name="Ramirez L."/>
            <person name="Alfaro M."/>
            <person name="Sun H."/>
            <person name="Tritt A."/>
            <person name="Yoshinaga Y."/>
            <person name="Zwiers L.-H."/>
            <person name="Turgeon B."/>
            <person name="Goodwin S."/>
            <person name="Spatafora J."/>
            <person name="Crous P."/>
            <person name="Grigoriev I."/>
        </authorList>
    </citation>
    <scope>NUCLEOTIDE SEQUENCE</scope>
    <source>
        <strain evidence="3">CBS 125425</strain>
    </source>
</reference>
<proteinExistence type="predicted"/>
<comment type="caution">
    <text evidence="3">The sequence shown here is derived from an EMBL/GenBank/DDBJ whole genome shotgun (WGS) entry which is preliminary data.</text>
</comment>
<feature type="region of interest" description="Disordered" evidence="1">
    <location>
        <begin position="1"/>
        <end position="34"/>
    </location>
</feature>
<keyword evidence="2" id="KW-0472">Membrane</keyword>
<dbReference type="Proteomes" id="UP000799444">
    <property type="component" value="Unassembled WGS sequence"/>
</dbReference>
<keyword evidence="4" id="KW-1185">Reference proteome</keyword>
<keyword evidence="2" id="KW-0812">Transmembrane</keyword>
<sequence length="60" mass="6787">MATDSLRQRHPTASVAVPEEKHTQTKQPGEDTKLGPWEQRLQAALLLLYFFGSCIAYISR</sequence>
<gene>
    <name evidence="3" type="ORF">EJ04DRAFT_271148</name>
</gene>
<evidence type="ECO:0000256" key="2">
    <source>
        <dbReference type="SAM" id="Phobius"/>
    </source>
</evidence>
<feature type="compositionally biased region" description="Basic and acidic residues" evidence="1">
    <location>
        <begin position="18"/>
        <end position="33"/>
    </location>
</feature>
<evidence type="ECO:0000256" key="1">
    <source>
        <dbReference type="SAM" id="MobiDB-lite"/>
    </source>
</evidence>
<organism evidence="3 4">
    <name type="scientific">Polyplosphaeria fusca</name>
    <dbReference type="NCBI Taxonomy" id="682080"/>
    <lineage>
        <taxon>Eukaryota</taxon>
        <taxon>Fungi</taxon>
        <taxon>Dikarya</taxon>
        <taxon>Ascomycota</taxon>
        <taxon>Pezizomycotina</taxon>
        <taxon>Dothideomycetes</taxon>
        <taxon>Pleosporomycetidae</taxon>
        <taxon>Pleosporales</taxon>
        <taxon>Tetraplosphaeriaceae</taxon>
        <taxon>Polyplosphaeria</taxon>
    </lineage>
</organism>
<feature type="transmembrane region" description="Helical" evidence="2">
    <location>
        <begin position="41"/>
        <end position="59"/>
    </location>
</feature>
<protein>
    <submittedName>
        <fullName evidence="3">Uncharacterized protein</fullName>
    </submittedName>
</protein>
<dbReference type="AlphaFoldDB" id="A0A9P4V2P4"/>
<evidence type="ECO:0000313" key="3">
    <source>
        <dbReference type="EMBL" id="KAF2733530.1"/>
    </source>
</evidence>
<name>A0A9P4V2P4_9PLEO</name>
<evidence type="ECO:0000313" key="4">
    <source>
        <dbReference type="Proteomes" id="UP000799444"/>
    </source>
</evidence>